<evidence type="ECO:0000256" key="3">
    <source>
        <dbReference type="ARBA" id="ARBA00001947"/>
    </source>
</evidence>
<dbReference type="InterPro" id="IPR036460">
    <property type="entry name" value="Cu_amine_oxidase_C_sf"/>
</dbReference>
<dbReference type="FunFam" id="2.70.98.20:FF:000001">
    <property type="entry name" value="Amine oxidase"/>
    <property type="match status" value="1"/>
</dbReference>
<comment type="subunit">
    <text evidence="5">Homodimer.</text>
</comment>
<dbReference type="Pfam" id="PF02728">
    <property type="entry name" value="Cu_amine_oxidN3"/>
    <property type="match status" value="1"/>
</dbReference>
<keyword evidence="11" id="KW-0464">Manganese</keyword>
<evidence type="ECO:0000256" key="2">
    <source>
        <dbReference type="ARBA" id="ARBA00001936"/>
    </source>
</evidence>
<protein>
    <recommendedName>
        <fullName evidence="14">Amine oxidase</fullName>
        <ecNumber evidence="14">1.4.3.-</ecNumber>
    </recommendedName>
</protein>
<evidence type="ECO:0000259" key="15">
    <source>
        <dbReference type="Pfam" id="PF01179"/>
    </source>
</evidence>
<feature type="modified residue" description="2',4',5'-topaquinone" evidence="13">
    <location>
        <position position="383"/>
    </location>
</feature>
<dbReference type="SUPFAM" id="SSF49998">
    <property type="entry name" value="Amine oxidase catalytic domain"/>
    <property type="match status" value="1"/>
</dbReference>
<dbReference type="Proteomes" id="UP001465755">
    <property type="component" value="Unassembled WGS sequence"/>
</dbReference>
<keyword evidence="7 12" id="KW-0801">TPQ</keyword>
<evidence type="ECO:0000313" key="18">
    <source>
        <dbReference type="EMBL" id="KAK9804952.1"/>
    </source>
</evidence>
<dbReference type="InterPro" id="IPR049948">
    <property type="entry name" value="Cu_Am_ox_TPQ-bd"/>
</dbReference>
<evidence type="ECO:0000256" key="5">
    <source>
        <dbReference type="ARBA" id="ARBA00011738"/>
    </source>
</evidence>
<evidence type="ECO:0000256" key="13">
    <source>
        <dbReference type="PIRSR" id="PIRSR600269-51"/>
    </source>
</evidence>
<dbReference type="SUPFAM" id="SSF54416">
    <property type="entry name" value="Amine oxidase N-terminal region"/>
    <property type="match status" value="2"/>
</dbReference>
<comment type="cofactor">
    <cofactor evidence="14">
        <name>Cu cation</name>
        <dbReference type="ChEBI" id="CHEBI:23378"/>
    </cofactor>
    <text evidence="14">Contains 1 topaquinone per subunit.</text>
</comment>
<dbReference type="PANTHER" id="PTHR10638:SF86">
    <property type="entry name" value="COPPER AMINE OXIDASE 1-RELATED"/>
    <property type="match status" value="1"/>
</dbReference>
<dbReference type="Gene3D" id="3.10.450.40">
    <property type="match status" value="2"/>
</dbReference>
<evidence type="ECO:0000313" key="19">
    <source>
        <dbReference type="Proteomes" id="UP001465755"/>
    </source>
</evidence>
<comment type="cofactor">
    <cofactor evidence="1">
        <name>Cu cation</name>
        <dbReference type="ChEBI" id="CHEBI:23378"/>
    </cofactor>
</comment>
<evidence type="ECO:0000256" key="8">
    <source>
        <dbReference type="ARBA" id="ARBA00023002"/>
    </source>
</evidence>
<evidence type="ECO:0000256" key="10">
    <source>
        <dbReference type="ARBA" id="ARBA00023157"/>
    </source>
</evidence>
<dbReference type="InterPro" id="IPR016182">
    <property type="entry name" value="Cu_amine_oxidase_N-reg"/>
</dbReference>
<dbReference type="Pfam" id="PF01179">
    <property type="entry name" value="Cu_amine_oxid"/>
    <property type="match status" value="1"/>
</dbReference>
<dbReference type="GO" id="GO:0008131">
    <property type="term" value="F:primary methylamine oxidase activity"/>
    <property type="evidence" value="ECO:0007669"/>
    <property type="project" value="InterPro"/>
</dbReference>
<evidence type="ECO:0000256" key="1">
    <source>
        <dbReference type="ARBA" id="ARBA00001935"/>
    </source>
</evidence>
<dbReference type="GO" id="GO:0009308">
    <property type="term" value="P:amine metabolic process"/>
    <property type="evidence" value="ECO:0007669"/>
    <property type="project" value="UniProtKB-UniRule"/>
</dbReference>
<dbReference type="PANTHER" id="PTHR10638">
    <property type="entry name" value="COPPER AMINE OXIDASE"/>
    <property type="match status" value="1"/>
</dbReference>
<dbReference type="PROSITE" id="PS01164">
    <property type="entry name" value="COPPER_AMINE_OXID_1"/>
    <property type="match status" value="1"/>
</dbReference>
<dbReference type="InterPro" id="IPR000269">
    <property type="entry name" value="Cu_amine_oxidase"/>
</dbReference>
<keyword evidence="8 14" id="KW-0560">Oxidoreductase</keyword>
<proteinExistence type="inferred from homology"/>
<sequence>MGFSHPLDPLSAAEVKAAAAACRTKASQEKLSSVLRFNAITAEEPSKKALVAYDTGKGRRPQRRAFCILQAWPKPPVIEAIVNLGVPRPVVVSWKPIHGVQALAHPDDCILAETIAKADPEVQRKLREEYGITDLSLVACDPWSVHGPPVEGRLIQLWMYVRSSPTDNHYAHPIEFVPFVDLNKRKVVYMELPHSQALDIPKRDVNYHHTLFDEWRSGLKPLNVVQPEGPSFQLEGNLVKWQKWQLRLGFNFREGVVLHNVGYEDQGRVRPILHRASLVEMAVPYGDVNEPFQRKCAFDVGDYGLGFCANSLELGCDCLGHIQYFDAILNDTKGNPLVIKKAVCMHEEDAGILWKHMEYRDGTAEVRRSRKLVISFIATVVNYEYAFYWSLYQDGTIDYQIKLTGELSTNALSAHELDSGLGEYGTIVTPGVNAQNHQHMFCARLDFAVDCDAGGRSLVVTETNVEGMGAGPQNPFGNGFRAVERELATELQAKRCTQSHTARTWKIKNPTCINPITRTPVAYKMMTGASPQILAVPGSLLAQRGEFATHNLWVTPHSDTERWPAGDYPLQSQGGEGLGKWTRQNRTVSGCDPVVWHAFGVTHFPRIEDFPVMPVEVVGFTLKPVNFFTGNPGVDVPPERNAASKLNNCCQRDVDSSASAKL</sequence>
<comment type="caution">
    <text evidence="18">The sequence shown here is derived from an EMBL/GenBank/DDBJ whole genome shotgun (WGS) entry which is preliminary data.</text>
</comment>
<accession>A0AAW1P8J1</accession>
<dbReference type="EC" id="1.4.3.-" evidence="14"/>
<comment type="cofactor">
    <cofactor evidence="3">
        <name>Zn(2+)</name>
        <dbReference type="ChEBI" id="CHEBI:29105"/>
    </cofactor>
</comment>
<evidence type="ECO:0000256" key="12">
    <source>
        <dbReference type="PIRSR" id="PIRSR600269-50"/>
    </source>
</evidence>
<feature type="active site" description="Proton acceptor" evidence="12">
    <location>
        <position position="299"/>
    </location>
</feature>
<comment type="cofactor">
    <cofactor evidence="2">
        <name>Mn(2+)</name>
        <dbReference type="ChEBI" id="CHEBI:29035"/>
    </cofactor>
</comment>
<evidence type="ECO:0000256" key="7">
    <source>
        <dbReference type="ARBA" id="ARBA00022772"/>
    </source>
</evidence>
<dbReference type="InterPro" id="IPR015798">
    <property type="entry name" value="Cu_amine_oxidase_C"/>
</dbReference>
<dbReference type="Gene3D" id="2.70.98.20">
    <property type="entry name" value="Copper amine oxidase, catalytic domain"/>
    <property type="match status" value="1"/>
</dbReference>
<comment type="similarity">
    <text evidence="4 14">Belongs to the copper/topaquinone oxidase family.</text>
</comment>
<evidence type="ECO:0000256" key="9">
    <source>
        <dbReference type="ARBA" id="ARBA00023008"/>
    </source>
</evidence>
<evidence type="ECO:0000256" key="11">
    <source>
        <dbReference type="ARBA" id="ARBA00023211"/>
    </source>
</evidence>
<dbReference type="GO" id="GO:0048038">
    <property type="term" value="F:quinone binding"/>
    <property type="evidence" value="ECO:0007669"/>
    <property type="project" value="InterPro"/>
</dbReference>
<gene>
    <name evidence="18" type="ORF">WJX73_002891</name>
</gene>
<feature type="domain" description="Copper amine oxidase catalytic" evidence="15">
    <location>
        <begin position="222"/>
        <end position="633"/>
    </location>
</feature>
<dbReference type="GO" id="GO:0005507">
    <property type="term" value="F:copper ion binding"/>
    <property type="evidence" value="ECO:0007669"/>
    <property type="project" value="InterPro"/>
</dbReference>
<keyword evidence="10" id="KW-1015">Disulfide bond</keyword>
<evidence type="ECO:0000256" key="14">
    <source>
        <dbReference type="RuleBase" id="RU000672"/>
    </source>
</evidence>
<keyword evidence="9 14" id="KW-0186">Copper</keyword>
<feature type="domain" description="Copper amine oxidase N3-terminal" evidence="17">
    <location>
        <begin position="112"/>
        <end position="191"/>
    </location>
</feature>
<dbReference type="AlphaFoldDB" id="A0AAW1P8J1"/>
<evidence type="ECO:0000256" key="6">
    <source>
        <dbReference type="ARBA" id="ARBA00022723"/>
    </source>
</evidence>
<dbReference type="Pfam" id="PF02727">
    <property type="entry name" value="Cu_amine_oxidN2"/>
    <property type="match status" value="1"/>
</dbReference>
<keyword evidence="6 14" id="KW-0479">Metal-binding</keyword>
<comment type="PTM">
    <text evidence="13 14">Topaquinone (TPQ) is generated by copper-dependent autoxidation of a specific tyrosyl residue.</text>
</comment>
<evidence type="ECO:0000259" key="16">
    <source>
        <dbReference type="Pfam" id="PF02727"/>
    </source>
</evidence>
<reference evidence="18 19" key="1">
    <citation type="journal article" date="2024" name="Nat. Commun.">
        <title>Phylogenomics reveals the evolutionary origins of lichenization in chlorophyte algae.</title>
        <authorList>
            <person name="Puginier C."/>
            <person name="Libourel C."/>
            <person name="Otte J."/>
            <person name="Skaloud P."/>
            <person name="Haon M."/>
            <person name="Grisel S."/>
            <person name="Petersen M."/>
            <person name="Berrin J.G."/>
            <person name="Delaux P.M."/>
            <person name="Dal Grande F."/>
            <person name="Keller J."/>
        </authorList>
    </citation>
    <scope>NUCLEOTIDE SEQUENCE [LARGE SCALE GENOMIC DNA]</scope>
    <source>
        <strain evidence="18 19">SAG 2036</strain>
    </source>
</reference>
<dbReference type="NCBIfam" id="NF008559">
    <property type="entry name" value="PRK11504.1"/>
    <property type="match status" value="1"/>
</dbReference>
<evidence type="ECO:0000256" key="4">
    <source>
        <dbReference type="ARBA" id="ARBA00007983"/>
    </source>
</evidence>
<name>A0AAW1P8J1_9CHLO</name>
<keyword evidence="19" id="KW-1185">Reference proteome</keyword>
<evidence type="ECO:0000259" key="17">
    <source>
        <dbReference type="Pfam" id="PF02728"/>
    </source>
</evidence>
<organism evidence="18 19">
    <name type="scientific">Symbiochloris irregularis</name>
    <dbReference type="NCBI Taxonomy" id="706552"/>
    <lineage>
        <taxon>Eukaryota</taxon>
        <taxon>Viridiplantae</taxon>
        <taxon>Chlorophyta</taxon>
        <taxon>core chlorophytes</taxon>
        <taxon>Trebouxiophyceae</taxon>
        <taxon>Trebouxiales</taxon>
        <taxon>Trebouxiaceae</taxon>
        <taxon>Symbiochloris</taxon>
    </lineage>
</organism>
<feature type="domain" description="Copper amine oxidase N2-terminal" evidence="16">
    <location>
        <begin position="5"/>
        <end position="85"/>
    </location>
</feature>
<dbReference type="InterPro" id="IPR015800">
    <property type="entry name" value="Cu_amine_oxidase_N2"/>
</dbReference>
<dbReference type="InterPro" id="IPR015802">
    <property type="entry name" value="Cu_amine_oxidase_N3"/>
</dbReference>
<feature type="active site" description="Schiff-base intermediate with substrate; via topaquinone" evidence="12">
    <location>
        <position position="383"/>
    </location>
</feature>
<dbReference type="EMBL" id="JALJOQ010000047">
    <property type="protein sequence ID" value="KAK9804952.1"/>
    <property type="molecule type" value="Genomic_DNA"/>
</dbReference>